<evidence type="ECO:0000313" key="12">
    <source>
        <dbReference type="EMBL" id="GHF87830.1"/>
    </source>
</evidence>
<sequence length="620" mass="70561">MCGLAGIVSYRQLDHVLPRVKQMLAATKSRGPDSQGVWQDHGITLGHNRLAIHDLSADGHQPMQSACGQYVLVFNGEIYNYRALRSSLEQQGQQFTGHSDTEVLLACLVNWGVDKTLTRIDGMFAFALWQKSNKQLIIARDRLGEKPLYYFNDGVECVFASELKGVEQGVTAPLNIDPLAVNLYLNFSYIPAPYCIYQQVFKLLPGHYLTLSLGEDAYQLSTTEYYNFQQNLPPEQQPDRSIHDLLVASVEQRLDADVPVGAFLSGGIDSSLICAITKKALGKNVSAHTIGFEEKEFDESVYACEVASVLGIDHHVHTFTQRDMLDVLPNMVHTYDEPFADASQLATYLLCQKTREHVTVALSGDAGDELFAGYSRYHTTLKRWHKIKQWPKMSKGLTAGLYRAFEPVLRSSNLAVSQCEKARRALGYYSCSTLASLYRYSTSYDWQQDITQANLLANNVEQPDELRQLMTTDALCYLPDAILTKVDRASMAHALEIRVPFLANDIVHYSQSLSTGELVQQGLGKWPLRELLYQFIDPAIVERPKRGFAVPLKYWLTQELKPWAQQLIANKQLQQVLPFVDHAKYLRYWHQHQNQQFDWSGQLWVYLQLLNWCVEKYWKK</sequence>
<dbReference type="PANTHER" id="PTHR43284:SF1">
    <property type="entry name" value="ASPARAGINE SYNTHETASE"/>
    <property type="match status" value="1"/>
</dbReference>
<dbReference type="GO" id="GO:0004066">
    <property type="term" value="F:asparagine synthase (glutamine-hydrolyzing) activity"/>
    <property type="evidence" value="ECO:0007669"/>
    <property type="project" value="UniProtKB-EC"/>
</dbReference>
<dbReference type="PANTHER" id="PTHR43284">
    <property type="entry name" value="ASPARAGINE SYNTHETASE (GLUTAMINE-HYDROLYZING)"/>
    <property type="match status" value="1"/>
</dbReference>
<evidence type="ECO:0000256" key="6">
    <source>
        <dbReference type="ARBA" id="ARBA00022962"/>
    </source>
</evidence>
<feature type="binding site" evidence="9">
    <location>
        <position position="290"/>
    </location>
    <ligand>
        <name>ATP</name>
        <dbReference type="ChEBI" id="CHEBI:30616"/>
    </ligand>
</feature>
<name>A0A919BGF3_9GAMM</name>
<keyword evidence="5 9" id="KW-0067">ATP-binding</keyword>
<gene>
    <name evidence="12" type="primary">wbpQ</name>
    <name evidence="12" type="ORF">GCM10017161_14350</name>
</gene>
<evidence type="ECO:0000259" key="11">
    <source>
        <dbReference type="PROSITE" id="PS51278"/>
    </source>
</evidence>
<dbReference type="InterPro" id="IPR017932">
    <property type="entry name" value="GATase_2_dom"/>
</dbReference>
<dbReference type="PROSITE" id="PS51278">
    <property type="entry name" value="GATASE_TYPE_2"/>
    <property type="match status" value="1"/>
</dbReference>
<dbReference type="GO" id="GO:0005829">
    <property type="term" value="C:cytosol"/>
    <property type="evidence" value="ECO:0007669"/>
    <property type="project" value="TreeGrafter"/>
</dbReference>
<protein>
    <recommendedName>
        <fullName evidence="3">asparagine synthase (glutamine-hydrolyzing)</fullName>
        <ecNumber evidence="3">6.3.5.4</ecNumber>
    </recommendedName>
</protein>
<evidence type="ECO:0000256" key="9">
    <source>
        <dbReference type="PIRSR" id="PIRSR001589-2"/>
    </source>
</evidence>
<dbReference type="Gene3D" id="3.40.50.620">
    <property type="entry name" value="HUPs"/>
    <property type="match status" value="1"/>
</dbReference>
<comment type="pathway">
    <text evidence="1">Amino-acid biosynthesis; L-asparagine biosynthesis; L-asparagine from L-aspartate (L-Gln route): step 1/1.</text>
</comment>
<dbReference type="NCBIfam" id="TIGR01536">
    <property type="entry name" value="asn_synth_AEB"/>
    <property type="match status" value="1"/>
</dbReference>
<organism evidence="12 13">
    <name type="scientific">Thalassotalea marina</name>
    <dbReference type="NCBI Taxonomy" id="1673741"/>
    <lineage>
        <taxon>Bacteria</taxon>
        <taxon>Pseudomonadati</taxon>
        <taxon>Pseudomonadota</taxon>
        <taxon>Gammaproteobacteria</taxon>
        <taxon>Alteromonadales</taxon>
        <taxon>Colwelliaceae</taxon>
        <taxon>Thalassotalea</taxon>
    </lineage>
</organism>
<keyword evidence="6 8" id="KW-0315">Glutamine amidotransferase</keyword>
<accession>A0A919BGF3</accession>
<feature type="binding site" evidence="9">
    <location>
        <begin position="363"/>
        <end position="364"/>
    </location>
    <ligand>
        <name>ATP</name>
        <dbReference type="ChEBI" id="CHEBI:30616"/>
    </ligand>
</feature>
<keyword evidence="8" id="KW-0028">Amino-acid biosynthesis</keyword>
<evidence type="ECO:0000256" key="10">
    <source>
        <dbReference type="PIRSR" id="PIRSR001589-3"/>
    </source>
</evidence>
<evidence type="ECO:0000256" key="5">
    <source>
        <dbReference type="ARBA" id="ARBA00022840"/>
    </source>
</evidence>
<dbReference type="SUPFAM" id="SSF52402">
    <property type="entry name" value="Adenine nucleotide alpha hydrolases-like"/>
    <property type="match status" value="1"/>
</dbReference>
<reference evidence="12" key="1">
    <citation type="journal article" date="2014" name="Int. J. Syst. Evol. Microbiol.">
        <title>Complete genome sequence of Corynebacterium casei LMG S-19264T (=DSM 44701T), isolated from a smear-ripened cheese.</title>
        <authorList>
            <consortium name="US DOE Joint Genome Institute (JGI-PGF)"/>
            <person name="Walter F."/>
            <person name="Albersmeier A."/>
            <person name="Kalinowski J."/>
            <person name="Ruckert C."/>
        </authorList>
    </citation>
    <scope>NUCLEOTIDE SEQUENCE</scope>
    <source>
        <strain evidence="12">KCTC 42731</strain>
    </source>
</reference>
<feature type="binding site" evidence="9">
    <location>
        <position position="100"/>
    </location>
    <ligand>
        <name>L-glutamine</name>
        <dbReference type="ChEBI" id="CHEBI:58359"/>
    </ligand>
</feature>
<dbReference type="RefSeq" id="WP_189768698.1">
    <property type="nucleotide sequence ID" value="NZ_BNCK01000003.1"/>
</dbReference>
<comment type="similarity">
    <text evidence="2">Belongs to the asparagine synthetase family.</text>
</comment>
<feature type="active site" description="For GATase activity" evidence="8">
    <location>
        <position position="2"/>
    </location>
</feature>
<dbReference type="InterPro" id="IPR001962">
    <property type="entry name" value="Asn_synthase"/>
</dbReference>
<keyword evidence="4 9" id="KW-0547">Nucleotide-binding</keyword>
<evidence type="ECO:0000256" key="1">
    <source>
        <dbReference type="ARBA" id="ARBA00005187"/>
    </source>
</evidence>
<dbReference type="InterPro" id="IPR033738">
    <property type="entry name" value="AsnB_N"/>
</dbReference>
<dbReference type="InterPro" id="IPR051786">
    <property type="entry name" value="ASN_synthetase/amidase"/>
</dbReference>
<dbReference type="PIRSF" id="PIRSF001589">
    <property type="entry name" value="Asn_synthetase_glu-h"/>
    <property type="match status" value="1"/>
</dbReference>
<dbReference type="Pfam" id="PF00733">
    <property type="entry name" value="Asn_synthase"/>
    <property type="match status" value="1"/>
</dbReference>
<evidence type="ECO:0000256" key="4">
    <source>
        <dbReference type="ARBA" id="ARBA00022741"/>
    </source>
</evidence>
<dbReference type="Gene3D" id="3.60.20.10">
    <property type="entry name" value="Glutamine Phosphoribosylpyrophosphate, subunit 1, domain 1"/>
    <property type="match status" value="1"/>
</dbReference>
<evidence type="ECO:0000256" key="3">
    <source>
        <dbReference type="ARBA" id="ARBA00012737"/>
    </source>
</evidence>
<dbReference type="EMBL" id="BNCK01000003">
    <property type="protein sequence ID" value="GHF87830.1"/>
    <property type="molecule type" value="Genomic_DNA"/>
</dbReference>
<evidence type="ECO:0000256" key="2">
    <source>
        <dbReference type="ARBA" id="ARBA00005752"/>
    </source>
</evidence>
<dbReference type="Proteomes" id="UP000623842">
    <property type="component" value="Unassembled WGS sequence"/>
</dbReference>
<dbReference type="EC" id="6.3.5.4" evidence="3"/>
<dbReference type="SUPFAM" id="SSF56235">
    <property type="entry name" value="N-terminal nucleophile aminohydrolases (Ntn hydrolases)"/>
    <property type="match status" value="1"/>
</dbReference>
<dbReference type="Pfam" id="PF13522">
    <property type="entry name" value="GATase_6"/>
    <property type="match status" value="1"/>
</dbReference>
<dbReference type="AlphaFoldDB" id="A0A919BGF3"/>
<dbReference type="CDD" id="cd01991">
    <property type="entry name" value="Asn_synthase_B_C"/>
    <property type="match status" value="1"/>
</dbReference>
<comment type="caution">
    <text evidence="12">The sequence shown here is derived from an EMBL/GenBank/DDBJ whole genome shotgun (WGS) entry which is preliminary data.</text>
</comment>
<dbReference type="InterPro" id="IPR029055">
    <property type="entry name" value="Ntn_hydrolases_N"/>
</dbReference>
<dbReference type="CDD" id="cd00712">
    <property type="entry name" value="AsnB"/>
    <property type="match status" value="1"/>
</dbReference>
<comment type="catalytic activity">
    <reaction evidence="7">
        <text>L-aspartate + L-glutamine + ATP + H2O = L-asparagine + L-glutamate + AMP + diphosphate + H(+)</text>
        <dbReference type="Rhea" id="RHEA:12228"/>
        <dbReference type="ChEBI" id="CHEBI:15377"/>
        <dbReference type="ChEBI" id="CHEBI:15378"/>
        <dbReference type="ChEBI" id="CHEBI:29985"/>
        <dbReference type="ChEBI" id="CHEBI:29991"/>
        <dbReference type="ChEBI" id="CHEBI:30616"/>
        <dbReference type="ChEBI" id="CHEBI:33019"/>
        <dbReference type="ChEBI" id="CHEBI:58048"/>
        <dbReference type="ChEBI" id="CHEBI:58359"/>
        <dbReference type="ChEBI" id="CHEBI:456215"/>
        <dbReference type="EC" id="6.3.5.4"/>
    </reaction>
</comment>
<evidence type="ECO:0000256" key="7">
    <source>
        <dbReference type="ARBA" id="ARBA00048741"/>
    </source>
</evidence>
<reference evidence="12" key="2">
    <citation type="submission" date="2020-09" db="EMBL/GenBank/DDBJ databases">
        <authorList>
            <person name="Sun Q."/>
            <person name="Kim S."/>
        </authorList>
    </citation>
    <scope>NUCLEOTIDE SEQUENCE</scope>
    <source>
        <strain evidence="12">KCTC 42731</strain>
    </source>
</reference>
<feature type="domain" description="Glutamine amidotransferase type-2" evidence="11">
    <location>
        <begin position="2"/>
        <end position="214"/>
    </location>
</feature>
<evidence type="ECO:0000256" key="8">
    <source>
        <dbReference type="PIRSR" id="PIRSR001589-1"/>
    </source>
</evidence>
<dbReference type="InterPro" id="IPR006426">
    <property type="entry name" value="Asn_synth_AEB"/>
</dbReference>
<dbReference type="GO" id="GO:0005524">
    <property type="term" value="F:ATP binding"/>
    <property type="evidence" value="ECO:0007669"/>
    <property type="project" value="UniProtKB-KW"/>
</dbReference>
<dbReference type="GO" id="GO:0006529">
    <property type="term" value="P:asparagine biosynthetic process"/>
    <property type="evidence" value="ECO:0007669"/>
    <property type="project" value="UniProtKB-KW"/>
</dbReference>
<evidence type="ECO:0000313" key="13">
    <source>
        <dbReference type="Proteomes" id="UP000623842"/>
    </source>
</evidence>
<keyword evidence="8" id="KW-0061">Asparagine biosynthesis</keyword>
<keyword evidence="13" id="KW-1185">Reference proteome</keyword>
<feature type="site" description="Important for beta-aspartyl-AMP intermediate formation" evidence="10">
    <location>
        <position position="365"/>
    </location>
</feature>
<proteinExistence type="inferred from homology"/>
<dbReference type="InterPro" id="IPR014729">
    <property type="entry name" value="Rossmann-like_a/b/a_fold"/>
</dbReference>